<evidence type="ECO:0000256" key="2">
    <source>
        <dbReference type="ARBA" id="ARBA00023136"/>
    </source>
</evidence>
<comment type="caution">
    <text evidence="5">The sequence shown here is derived from an EMBL/GenBank/DDBJ whole genome shotgun (WGS) entry which is preliminary data.</text>
</comment>
<dbReference type="OrthoDB" id="123971at2759"/>
<dbReference type="PROSITE" id="PS50106">
    <property type="entry name" value="PDZ"/>
    <property type="match status" value="1"/>
</dbReference>
<dbReference type="InterPro" id="IPR001478">
    <property type="entry name" value="PDZ"/>
</dbReference>
<feature type="transmembrane region" description="Helical" evidence="3">
    <location>
        <begin position="117"/>
        <end position="141"/>
    </location>
</feature>
<dbReference type="GO" id="GO:0045197">
    <property type="term" value="P:establishment or maintenance of epithelial cell apical/basal polarity"/>
    <property type="evidence" value="ECO:0007669"/>
    <property type="project" value="TreeGrafter"/>
</dbReference>
<keyword evidence="2 3" id="KW-0472">Membrane</keyword>
<dbReference type="CDD" id="cd06709">
    <property type="entry name" value="PDZ_SYNJ2BP-like"/>
    <property type="match status" value="1"/>
</dbReference>
<dbReference type="AlphaFoldDB" id="A0A8S3ZCT7"/>
<dbReference type="Pfam" id="PF00595">
    <property type="entry name" value="PDZ"/>
    <property type="match status" value="1"/>
</dbReference>
<evidence type="ECO:0000259" key="4">
    <source>
        <dbReference type="PROSITE" id="PS50106"/>
    </source>
</evidence>
<keyword evidence="3" id="KW-0812">Transmembrane</keyword>
<organism evidence="5 6">
    <name type="scientific">Candidula unifasciata</name>
    <dbReference type="NCBI Taxonomy" id="100452"/>
    <lineage>
        <taxon>Eukaryota</taxon>
        <taxon>Metazoa</taxon>
        <taxon>Spiralia</taxon>
        <taxon>Lophotrochozoa</taxon>
        <taxon>Mollusca</taxon>
        <taxon>Gastropoda</taxon>
        <taxon>Heterobranchia</taxon>
        <taxon>Euthyneura</taxon>
        <taxon>Panpulmonata</taxon>
        <taxon>Eupulmonata</taxon>
        <taxon>Stylommatophora</taxon>
        <taxon>Helicina</taxon>
        <taxon>Helicoidea</taxon>
        <taxon>Geomitridae</taxon>
        <taxon>Candidula</taxon>
    </lineage>
</organism>
<dbReference type="GO" id="GO:0019901">
    <property type="term" value="F:protein kinase binding"/>
    <property type="evidence" value="ECO:0007669"/>
    <property type="project" value="TreeGrafter"/>
</dbReference>
<dbReference type="GO" id="GO:0030054">
    <property type="term" value="C:cell junction"/>
    <property type="evidence" value="ECO:0007669"/>
    <property type="project" value="TreeGrafter"/>
</dbReference>
<dbReference type="GO" id="GO:0098609">
    <property type="term" value="P:cell-cell adhesion"/>
    <property type="evidence" value="ECO:0007669"/>
    <property type="project" value="TreeGrafter"/>
</dbReference>
<evidence type="ECO:0000313" key="5">
    <source>
        <dbReference type="EMBL" id="CAG5127384.1"/>
    </source>
</evidence>
<dbReference type="SUPFAM" id="SSF50156">
    <property type="entry name" value="PDZ domain-like"/>
    <property type="match status" value="1"/>
</dbReference>
<dbReference type="InterPro" id="IPR050614">
    <property type="entry name" value="Synaptic_Scaffolding_LAP-MAGUK"/>
</dbReference>
<name>A0A8S3ZCT7_9EUPU</name>
<gene>
    <name evidence="5" type="ORF">CUNI_LOCUS12942</name>
</gene>
<dbReference type="GO" id="GO:0016323">
    <property type="term" value="C:basolateral plasma membrane"/>
    <property type="evidence" value="ECO:0007669"/>
    <property type="project" value="TreeGrafter"/>
</dbReference>
<dbReference type="SMART" id="SM00228">
    <property type="entry name" value="PDZ"/>
    <property type="match status" value="1"/>
</dbReference>
<sequence length="145" mass="15524">MPQAILNMTEGLPVTEITLHRGETGLGFNIRGGTDIPHFKEDTGIFVTKLKEAGAAFRDGRLKEGDKIIEVNGHRIQSVTHNEAVQIFITAGETVTLKVQHGAEEFILKQLEARKGVGGGGIILLILLGLAVAAGIGFVVMNNKK</sequence>
<comment type="subcellular location">
    <subcellularLocation>
        <location evidence="1">Membrane</location>
    </subcellularLocation>
</comment>
<dbReference type="PANTHER" id="PTHR23119:SF51">
    <property type="entry name" value="DISKS LARGE 1 TUMOR SUPPRESSOR PROTEIN"/>
    <property type="match status" value="1"/>
</dbReference>
<reference evidence="5" key="1">
    <citation type="submission" date="2021-04" db="EMBL/GenBank/DDBJ databases">
        <authorList>
            <consortium name="Molecular Ecology Group"/>
        </authorList>
    </citation>
    <scope>NUCLEOTIDE SEQUENCE</scope>
</reference>
<evidence type="ECO:0000256" key="3">
    <source>
        <dbReference type="SAM" id="Phobius"/>
    </source>
</evidence>
<dbReference type="Proteomes" id="UP000678393">
    <property type="component" value="Unassembled WGS sequence"/>
</dbReference>
<dbReference type="InterPro" id="IPR036034">
    <property type="entry name" value="PDZ_sf"/>
</dbReference>
<dbReference type="EMBL" id="CAJHNH020002668">
    <property type="protein sequence ID" value="CAG5127384.1"/>
    <property type="molecule type" value="Genomic_DNA"/>
</dbReference>
<feature type="domain" description="PDZ" evidence="4">
    <location>
        <begin position="16"/>
        <end position="103"/>
    </location>
</feature>
<evidence type="ECO:0000313" key="6">
    <source>
        <dbReference type="Proteomes" id="UP000678393"/>
    </source>
</evidence>
<evidence type="ECO:0000256" key="1">
    <source>
        <dbReference type="ARBA" id="ARBA00004370"/>
    </source>
</evidence>
<protein>
    <recommendedName>
        <fullName evidence="4">PDZ domain-containing protein</fullName>
    </recommendedName>
</protein>
<dbReference type="PANTHER" id="PTHR23119">
    <property type="entry name" value="DISCS LARGE"/>
    <property type="match status" value="1"/>
</dbReference>
<accession>A0A8S3ZCT7</accession>
<dbReference type="GO" id="GO:0043113">
    <property type="term" value="P:receptor clustering"/>
    <property type="evidence" value="ECO:0007669"/>
    <property type="project" value="TreeGrafter"/>
</dbReference>
<proteinExistence type="predicted"/>
<keyword evidence="6" id="KW-1185">Reference proteome</keyword>
<keyword evidence="3" id="KW-1133">Transmembrane helix</keyword>
<dbReference type="Gene3D" id="2.30.42.10">
    <property type="match status" value="1"/>
</dbReference>
<dbReference type="GO" id="GO:0097120">
    <property type="term" value="P:receptor localization to synapse"/>
    <property type="evidence" value="ECO:0007669"/>
    <property type="project" value="TreeGrafter"/>
</dbReference>